<sequence length="430" mass="49136">MKLQQGLCQPRLCLRSNSPLVFKNQDSLYQVDPYQVKFDDSESTERVVYDYTGSISEDVIMIASSFTKFYLVHQDMRITEFDLTHQVIRIIDDIKQLGLSIKFIDCGDNTLWIVTDCDRMFNCGEEIFGQLGRSKNTKHKVLKEVDNAFIPQHGKITHFSCGRYHTCLAINEKQVYGVGYSSFYQTGLRATGDASHFERSYFKYINQNGTTQLLQEFPYTIKKLSCSRYFTVIVSNVNEFWVTGSAENNQTFTRETCECFTKILFDNIIDAFPARIGYHTHVITSGQQRKAPGPFAVVSAGWNDNNQCGTKTKVDSSSINDFMDLPILKQHDPRVANIQLFPIFTRSYLRYENLLFGTCAPQGSKTFYPIELPFHFSPTDRLVVAGGNTFTLFFVTTSTTRDMEYFLSNLKNVGSAFADVTFCLNSRSMF</sequence>
<dbReference type="RefSeq" id="XP_044558642.1">
    <property type="nucleotide sequence ID" value="XM_044711048.1"/>
</dbReference>
<gene>
    <name evidence="2" type="ORF">FDP41_007316</name>
</gene>
<protein>
    <submittedName>
        <fullName evidence="2">Uncharacterized protein</fullName>
    </submittedName>
</protein>
<organism evidence="2 3">
    <name type="scientific">Naegleria fowleri</name>
    <name type="common">Brain eating amoeba</name>
    <dbReference type="NCBI Taxonomy" id="5763"/>
    <lineage>
        <taxon>Eukaryota</taxon>
        <taxon>Discoba</taxon>
        <taxon>Heterolobosea</taxon>
        <taxon>Tetramitia</taxon>
        <taxon>Eutetramitia</taxon>
        <taxon>Vahlkampfiidae</taxon>
        <taxon>Naegleria</taxon>
    </lineage>
</organism>
<evidence type="ECO:0000313" key="2">
    <source>
        <dbReference type="EMBL" id="KAF0973929.1"/>
    </source>
</evidence>
<dbReference type="InterPro" id="IPR009091">
    <property type="entry name" value="RCC1/BLIP-II"/>
</dbReference>
<keyword evidence="1" id="KW-0677">Repeat</keyword>
<dbReference type="VEuPathDB" id="AmoebaDB:FDP41_007316"/>
<dbReference type="OMA" id="RYHTCLA"/>
<dbReference type="Pfam" id="PF00415">
    <property type="entry name" value="RCC1"/>
    <property type="match status" value="1"/>
</dbReference>
<dbReference type="GeneID" id="68114534"/>
<accession>A0A6A5BM10</accession>
<dbReference type="Gene3D" id="2.130.10.30">
    <property type="entry name" value="Regulator of chromosome condensation 1/beta-lactamase-inhibitor protein II"/>
    <property type="match status" value="1"/>
</dbReference>
<name>A0A6A5BM10_NAEFO</name>
<comment type="caution">
    <text evidence="2">The sequence shown here is derived from an EMBL/GenBank/DDBJ whole genome shotgun (WGS) entry which is preliminary data.</text>
</comment>
<dbReference type="SUPFAM" id="SSF50985">
    <property type="entry name" value="RCC1/BLIP-II"/>
    <property type="match status" value="1"/>
</dbReference>
<dbReference type="PANTHER" id="PTHR22870">
    <property type="entry name" value="REGULATOR OF CHROMOSOME CONDENSATION"/>
    <property type="match status" value="1"/>
</dbReference>
<keyword evidence="3" id="KW-1185">Reference proteome</keyword>
<dbReference type="PANTHER" id="PTHR22870:SF408">
    <property type="entry name" value="OS09G0560450 PROTEIN"/>
    <property type="match status" value="1"/>
</dbReference>
<dbReference type="VEuPathDB" id="AmoebaDB:NfTy_010260"/>
<dbReference type="EMBL" id="VFQX01000058">
    <property type="protein sequence ID" value="KAF0973929.1"/>
    <property type="molecule type" value="Genomic_DNA"/>
</dbReference>
<reference evidence="2 3" key="1">
    <citation type="journal article" date="2019" name="Sci. Rep.">
        <title>Nanopore sequencing improves the draft genome of the human pathogenic amoeba Naegleria fowleri.</title>
        <authorList>
            <person name="Liechti N."/>
            <person name="Schurch N."/>
            <person name="Bruggmann R."/>
            <person name="Wittwer M."/>
        </authorList>
    </citation>
    <scope>NUCLEOTIDE SEQUENCE [LARGE SCALE GENOMIC DNA]</scope>
    <source>
        <strain evidence="2 3">ATCC 30894</strain>
    </source>
</reference>
<dbReference type="OrthoDB" id="10256005at2759"/>
<dbReference type="InterPro" id="IPR051210">
    <property type="entry name" value="Ub_ligase/GEF_domain"/>
</dbReference>
<proteinExistence type="predicted"/>
<dbReference type="Proteomes" id="UP000444721">
    <property type="component" value="Unassembled WGS sequence"/>
</dbReference>
<dbReference type="VEuPathDB" id="AmoebaDB:NF0100740"/>
<dbReference type="InterPro" id="IPR000408">
    <property type="entry name" value="Reg_chr_condens"/>
</dbReference>
<evidence type="ECO:0000313" key="3">
    <source>
        <dbReference type="Proteomes" id="UP000444721"/>
    </source>
</evidence>
<evidence type="ECO:0000256" key="1">
    <source>
        <dbReference type="ARBA" id="ARBA00022737"/>
    </source>
</evidence>
<dbReference type="AlphaFoldDB" id="A0A6A5BM10"/>